<reference evidence="2" key="1">
    <citation type="submission" date="2021-02" db="EMBL/GenBank/DDBJ databases">
        <authorList>
            <person name="Dougan E. K."/>
            <person name="Rhodes N."/>
            <person name="Thang M."/>
            <person name="Chan C."/>
        </authorList>
    </citation>
    <scope>NUCLEOTIDE SEQUENCE</scope>
</reference>
<dbReference type="AlphaFoldDB" id="A0A812V838"/>
<protein>
    <submittedName>
        <fullName evidence="2">Uncharacterized protein</fullName>
    </submittedName>
</protein>
<keyword evidence="3" id="KW-1185">Reference proteome</keyword>
<evidence type="ECO:0000313" key="3">
    <source>
        <dbReference type="Proteomes" id="UP000649617"/>
    </source>
</evidence>
<comment type="caution">
    <text evidence="2">The sequence shown here is derived from an EMBL/GenBank/DDBJ whole genome shotgun (WGS) entry which is preliminary data.</text>
</comment>
<evidence type="ECO:0000256" key="1">
    <source>
        <dbReference type="SAM" id="MobiDB-lite"/>
    </source>
</evidence>
<dbReference type="EMBL" id="CAJNIZ010040380">
    <property type="protein sequence ID" value="CAE7602349.1"/>
    <property type="molecule type" value="Genomic_DNA"/>
</dbReference>
<evidence type="ECO:0000313" key="2">
    <source>
        <dbReference type="EMBL" id="CAE7602349.1"/>
    </source>
</evidence>
<sequence length="195" mass="21453">LYRLLRLHVPHALLCPQLHLRALFAFLSSVGSTLEVLKVPPSPLSSFTGMDPNWDVDSNKGLQSLQGHVQVPEQLQQALLDTGIASISDFAYAYIDAQDLSDFVSKLPSPLWEQLRITDPDHSPAVARLCRTLDMRKQAAKHSDDASLPSGPSAPPSTLASDMWAEHAEHALPRLDAEAAQRMQSKFKANYPGEH</sequence>
<feature type="compositionally biased region" description="Low complexity" evidence="1">
    <location>
        <begin position="146"/>
        <end position="159"/>
    </location>
</feature>
<name>A0A812V838_SYMPI</name>
<proteinExistence type="predicted"/>
<gene>
    <name evidence="2" type="ORF">SPIL2461_LOCUS15990</name>
</gene>
<accession>A0A812V838</accession>
<organism evidence="2 3">
    <name type="scientific">Symbiodinium pilosum</name>
    <name type="common">Dinoflagellate</name>
    <dbReference type="NCBI Taxonomy" id="2952"/>
    <lineage>
        <taxon>Eukaryota</taxon>
        <taxon>Sar</taxon>
        <taxon>Alveolata</taxon>
        <taxon>Dinophyceae</taxon>
        <taxon>Suessiales</taxon>
        <taxon>Symbiodiniaceae</taxon>
        <taxon>Symbiodinium</taxon>
    </lineage>
</organism>
<feature type="region of interest" description="Disordered" evidence="1">
    <location>
        <begin position="138"/>
        <end position="159"/>
    </location>
</feature>
<feature type="non-terminal residue" evidence="2">
    <location>
        <position position="1"/>
    </location>
</feature>
<dbReference type="Proteomes" id="UP000649617">
    <property type="component" value="Unassembled WGS sequence"/>
</dbReference>